<comment type="cofactor">
    <cofactor evidence="1 8">
        <name>Mg(2+)</name>
        <dbReference type="ChEBI" id="CHEBI:18420"/>
    </cofactor>
</comment>
<comment type="function">
    <text evidence="8">Toxic component of a toxin-antitoxin (TA) system. An RNase.</text>
</comment>
<dbReference type="GO" id="GO:0016787">
    <property type="term" value="F:hydrolase activity"/>
    <property type="evidence" value="ECO:0007669"/>
    <property type="project" value="UniProtKB-KW"/>
</dbReference>
<evidence type="ECO:0000313" key="10">
    <source>
        <dbReference type="EMBL" id="TDC34323.1"/>
    </source>
</evidence>
<dbReference type="GO" id="GO:0000287">
    <property type="term" value="F:magnesium ion binding"/>
    <property type="evidence" value="ECO:0007669"/>
    <property type="project" value="UniProtKB-UniRule"/>
</dbReference>
<dbReference type="HAMAP" id="MF_00265">
    <property type="entry name" value="VapC_Nob1"/>
    <property type="match status" value="1"/>
</dbReference>
<comment type="caution">
    <text evidence="10">The sequence shown here is derived from an EMBL/GenBank/DDBJ whole genome shotgun (WGS) entry which is preliminary data.</text>
</comment>
<dbReference type="GO" id="GO:0004540">
    <property type="term" value="F:RNA nuclease activity"/>
    <property type="evidence" value="ECO:0007669"/>
    <property type="project" value="InterPro"/>
</dbReference>
<comment type="similarity">
    <text evidence="7 8">Belongs to the PINc/VapC protein family.</text>
</comment>
<evidence type="ECO:0000256" key="5">
    <source>
        <dbReference type="ARBA" id="ARBA00022801"/>
    </source>
</evidence>
<dbReference type="CDD" id="cd18746">
    <property type="entry name" value="PIN_VapC4-5_FitB-like"/>
    <property type="match status" value="1"/>
</dbReference>
<keyword evidence="4 8" id="KW-0479">Metal-binding</keyword>
<dbReference type="InterPro" id="IPR029060">
    <property type="entry name" value="PIN-like_dom_sf"/>
</dbReference>
<evidence type="ECO:0000256" key="2">
    <source>
        <dbReference type="ARBA" id="ARBA00022649"/>
    </source>
</evidence>
<keyword evidence="3 8" id="KW-0540">Nuclease</keyword>
<dbReference type="Proteomes" id="UP000295075">
    <property type="component" value="Unassembled WGS sequence"/>
</dbReference>
<dbReference type="InterPro" id="IPR002716">
    <property type="entry name" value="PIN_dom"/>
</dbReference>
<dbReference type="Pfam" id="PF01850">
    <property type="entry name" value="PIN"/>
    <property type="match status" value="1"/>
</dbReference>
<dbReference type="PANTHER" id="PTHR33653:SF1">
    <property type="entry name" value="RIBONUCLEASE VAPC2"/>
    <property type="match status" value="1"/>
</dbReference>
<organism evidence="10 11">
    <name type="scientific">Kribbella albertanoniae</name>
    <dbReference type="NCBI Taxonomy" id="1266829"/>
    <lineage>
        <taxon>Bacteria</taxon>
        <taxon>Bacillati</taxon>
        <taxon>Actinomycetota</taxon>
        <taxon>Actinomycetes</taxon>
        <taxon>Propionibacteriales</taxon>
        <taxon>Kribbellaceae</taxon>
        <taxon>Kribbella</taxon>
    </lineage>
</organism>
<feature type="binding site" evidence="8">
    <location>
        <position position="102"/>
    </location>
    <ligand>
        <name>Mg(2+)</name>
        <dbReference type="ChEBI" id="CHEBI:18420"/>
    </ligand>
</feature>
<dbReference type="Gene3D" id="3.40.50.1010">
    <property type="entry name" value="5'-nuclease"/>
    <property type="match status" value="1"/>
</dbReference>
<dbReference type="EMBL" id="SMKA01000008">
    <property type="protein sequence ID" value="TDC34323.1"/>
    <property type="molecule type" value="Genomic_DNA"/>
</dbReference>
<dbReference type="SUPFAM" id="SSF88723">
    <property type="entry name" value="PIN domain-like"/>
    <property type="match status" value="1"/>
</dbReference>
<dbReference type="OrthoDB" id="9815354at2"/>
<evidence type="ECO:0000256" key="3">
    <source>
        <dbReference type="ARBA" id="ARBA00022722"/>
    </source>
</evidence>
<proteinExistence type="inferred from homology"/>
<protein>
    <recommendedName>
        <fullName evidence="8">Ribonuclease VapC</fullName>
        <shortName evidence="8">RNase VapC</shortName>
        <ecNumber evidence="8">3.1.-.-</ecNumber>
    </recommendedName>
    <alternativeName>
        <fullName evidence="8">Toxin VapC</fullName>
    </alternativeName>
</protein>
<dbReference type="AlphaFoldDB" id="A0A4R4QGJ4"/>
<evidence type="ECO:0000256" key="8">
    <source>
        <dbReference type="HAMAP-Rule" id="MF_00265"/>
    </source>
</evidence>
<evidence type="ECO:0000259" key="9">
    <source>
        <dbReference type="Pfam" id="PF01850"/>
    </source>
</evidence>
<keyword evidence="8" id="KW-0800">Toxin</keyword>
<dbReference type="GO" id="GO:0090729">
    <property type="term" value="F:toxin activity"/>
    <property type="evidence" value="ECO:0007669"/>
    <property type="project" value="UniProtKB-KW"/>
</dbReference>
<evidence type="ECO:0000256" key="4">
    <source>
        <dbReference type="ARBA" id="ARBA00022723"/>
    </source>
</evidence>
<evidence type="ECO:0000313" key="11">
    <source>
        <dbReference type="Proteomes" id="UP000295075"/>
    </source>
</evidence>
<feature type="domain" description="PIN" evidence="9">
    <location>
        <begin position="5"/>
        <end position="122"/>
    </location>
</feature>
<evidence type="ECO:0000256" key="6">
    <source>
        <dbReference type="ARBA" id="ARBA00022842"/>
    </source>
</evidence>
<evidence type="ECO:0000256" key="1">
    <source>
        <dbReference type="ARBA" id="ARBA00001946"/>
    </source>
</evidence>
<reference evidence="10 11" key="1">
    <citation type="submission" date="2019-03" db="EMBL/GenBank/DDBJ databases">
        <title>Draft genome sequences of novel Actinobacteria.</title>
        <authorList>
            <person name="Sahin N."/>
            <person name="Ay H."/>
            <person name="Saygin H."/>
        </authorList>
    </citation>
    <scope>NUCLEOTIDE SEQUENCE [LARGE SCALE GENOMIC DNA]</scope>
    <source>
        <strain evidence="10 11">JCM 30547</strain>
    </source>
</reference>
<name>A0A4R4QGJ4_9ACTN</name>
<evidence type="ECO:0000256" key="7">
    <source>
        <dbReference type="ARBA" id="ARBA00038093"/>
    </source>
</evidence>
<dbReference type="EC" id="3.1.-.-" evidence="8"/>
<keyword evidence="11" id="KW-1185">Reference proteome</keyword>
<dbReference type="InterPro" id="IPR022907">
    <property type="entry name" value="VapC_family"/>
</dbReference>
<accession>A0A4R4QGJ4</accession>
<dbReference type="InterPro" id="IPR050556">
    <property type="entry name" value="Type_II_TA_system_RNase"/>
</dbReference>
<dbReference type="RefSeq" id="WP_132401984.1">
    <property type="nucleotide sequence ID" value="NZ_SMKA01000008.1"/>
</dbReference>
<feature type="binding site" evidence="8">
    <location>
        <position position="7"/>
    </location>
    <ligand>
        <name>Mg(2+)</name>
        <dbReference type="ChEBI" id="CHEBI:18420"/>
    </ligand>
</feature>
<keyword evidence="2 8" id="KW-1277">Toxin-antitoxin system</keyword>
<keyword evidence="5 8" id="KW-0378">Hydrolase</keyword>
<sequence>MSCFLLDTNVVSELRRPRPDTGVVGWIDAVRSSDLRLSVLTVGEITQGIERLALRDVRQAKAIAEWRDRLVNGYGDRIAPVSREVAEAWGRLNAYRPLPVIDGLLAATAVVHDWTLVTRDSDAVTGIGVKLLNPFSASG</sequence>
<keyword evidence="6 8" id="KW-0460">Magnesium</keyword>
<gene>
    <name evidence="8" type="primary">vapC</name>
    <name evidence="10" type="ORF">E1261_03990</name>
</gene>
<dbReference type="PANTHER" id="PTHR33653">
    <property type="entry name" value="RIBONUCLEASE VAPC2"/>
    <property type="match status" value="1"/>
</dbReference>